<dbReference type="GO" id="GO:0005886">
    <property type="term" value="C:plasma membrane"/>
    <property type="evidence" value="ECO:0007669"/>
    <property type="project" value="TreeGrafter"/>
</dbReference>
<protein>
    <submittedName>
        <fullName evidence="8">AGZA family xanthine/uracil permease-like MFS transporter</fullName>
    </submittedName>
</protein>
<dbReference type="EMBL" id="JAUSTO010000005">
    <property type="protein sequence ID" value="MDQ0152362.1"/>
    <property type="molecule type" value="Genomic_DNA"/>
</dbReference>
<feature type="transmembrane region" description="Helical" evidence="7">
    <location>
        <begin position="25"/>
        <end position="42"/>
    </location>
</feature>
<feature type="transmembrane region" description="Helical" evidence="7">
    <location>
        <begin position="197"/>
        <end position="218"/>
    </location>
</feature>
<accession>A0AAE3VA65</accession>
<keyword evidence="9" id="KW-1185">Reference proteome</keyword>
<feature type="transmembrane region" description="Helical" evidence="7">
    <location>
        <begin position="54"/>
        <end position="75"/>
    </location>
</feature>
<feature type="transmembrane region" description="Helical" evidence="7">
    <location>
        <begin position="246"/>
        <end position="269"/>
    </location>
</feature>
<feature type="transmembrane region" description="Helical" evidence="7">
    <location>
        <begin position="136"/>
        <end position="153"/>
    </location>
</feature>
<keyword evidence="4 7" id="KW-0812">Transmembrane</keyword>
<keyword evidence="5 7" id="KW-1133">Transmembrane helix</keyword>
<feature type="transmembrane region" description="Helical" evidence="7">
    <location>
        <begin position="104"/>
        <end position="124"/>
    </location>
</feature>
<dbReference type="PANTHER" id="PTHR43337:SF1">
    <property type="entry name" value="XANTHINE_URACIL PERMEASE C887.17-RELATED"/>
    <property type="match status" value="1"/>
</dbReference>
<dbReference type="GO" id="GO:0005345">
    <property type="term" value="F:purine nucleobase transmembrane transporter activity"/>
    <property type="evidence" value="ECO:0007669"/>
    <property type="project" value="TreeGrafter"/>
</dbReference>
<dbReference type="RefSeq" id="WP_106611940.1">
    <property type="nucleotide sequence ID" value="NZ_JAUSTO010000005.1"/>
</dbReference>
<feature type="transmembrane region" description="Helical" evidence="7">
    <location>
        <begin position="331"/>
        <end position="360"/>
    </location>
</feature>
<dbReference type="PANTHER" id="PTHR43337">
    <property type="entry name" value="XANTHINE/URACIL PERMEASE C887.17-RELATED"/>
    <property type="match status" value="1"/>
</dbReference>
<evidence type="ECO:0000313" key="8">
    <source>
        <dbReference type="EMBL" id="MDQ0152362.1"/>
    </source>
</evidence>
<comment type="caution">
    <text evidence="8">The sequence shown here is derived from an EMBL/GenBank/DDBJ whole genome shotgun (WGS) entry which is preliminary data.</text>
</comment>
<evidence type="ECO:0000256" key="5">
    <source>
        <dbReference type="ARBA" id="ARBA00022989"/>
    </source>
</evidence>
<evidence type="ECO:0000256" key="2">
    <source>
        <dbReference type="ARBA" id="ARBA00005697"/>
    </source>
</evidence>
<evidence type="ECO:0000313" key="9">
    <source>
        <dbReference type="Proteomes" id="UP001241537"/>
    </source>
</evidence>
<feature type="transmembrane region" description="Helical" evidence="7">
    <location>
        <begin position="380"/>
        <end position="407"/>
    </location>
</feature>
<proteinExistence type="inferred from homology"/>
<keyword evidence="6 7" id="KW-0472">Membrane</keyword>
<reference evidence="8" key="1">
    <citation type="submission" date="2023-07" db="EMBL/GenBank/DDBJ databases">
        <title>Genomic Encyclopedia of Type Strains, Phase IV (KMG-IV): sequencing the most valuable type-strain genomes for metagenomic binning, comparative biology and taxonomic classification.</title>
        <authorList>
            <person name="Goeker M."/>
        </authorList>
    </citation>
    <scope>NUCLEOTIDE SEQUENCE</scope>
    <source>
        <strain evidence="8">DSM 19659</strain>
    </source>
</reference>
<keyword evidence="3" id="KW-0813">Transport</keyword>
<dbReference type="GO" id="GO:0012505">
    <property type="term" value="C:endomembrane system"/>
    <property type="evidence" value="ECO:0007669"/>
    <property type="project" value="UniProtKB-SubCell"/>
</dbReference>
<evidence type="ECO:0000256" key="7">
    <source>
        <dbReference type="SAM" id="Phobius"/>
    </source>
</evidence>
<evidence type="ECO:0000256" key="1">
    <source>
        <dbReference type="ARBA" id="ARBA00004127"/>
    </source>
</evidence>
<comment type="subcellular location">
    <subcellularLocation>
        <location evidence="1">Endomembrane system</location>
        <topology evidence="1">Multi-pass membrane protein</topology>
    </subcellularLocation>
</comment>
<dbReference type="AlphaFoldDB" id="A0AAE3VA65"/>
<dbReference type="InterPro" id="IPR006043">
    <property type="entry name" value="NCS2"/>
</dbReference>
<comment type="similarity">
    <text evidence="2">Belongs to the nucleobase:cation symporter-2 (NCS2) (TC 2.A.40) family. Azg-like subfamily.</text>
</comment>
<gene>
    <name evidence="8" type="ORF">J2S20_001051</name>
</gene>
<name>A0AAE3VA65_9FIRM</name>
<dbReference type="InterPro" id="IPR045018">
    <property type="entry name" value="Azg-like"/>
</dbReference>
<organism evidence="8 9">
    <name type="scientific">Moryella indoligenes</name>
    <dbReference type="NCBI Taxonomy" id="371674"/>
    <lineage>
        <taxon>Bacteria</taxon>
        <taxon>Bacillati</taxon>
        <taxon>Bacillota</taxon>
        <taxon>Clostridia</taxon>
        <taxon>Lachnospirales</taxon>
        <taxon>Lachnospiraceae</taxon>
        <taxon>Moryella</taxon>
    </lineage>
</organism>
<dbReference type="Proteomes" id="UP001241537">
    <property type="component" value="Unassembled WGS sequence"/>
</dbReference>
<feature type="transmembrane region" description="Helical" evidence="7">
    <location>
        <begin position="173"/>
        <end position="190"/>
    </location>
</feature>
<feature type="transmembrane region" description="Helical" evidence="7">
    <location>
        <begin position="419"/>
        <end position="435"/>
    </location>
</feature>
<evidence type="ECO:0000256" key="3">
    <source>
        <dbReference type="ARBA" id="ARBA00022448"/>
    </source>
</evidence>
<evidence type="ECO:0000256" key="4">
    <source>
        <dbReference type="ARBA" id="ARBA00022692"/>
    </source>
</evidence>
<evidence type="ECO:0000256" key="6">
    <source>
        <dbReference type="ARBA" id="ARBA00023136"/>
    </source>
</evidence>
<sequence>MLHFEQACERLFSLKKNNSSVRTEVLAGITTFATMSYVLAAVPNMLSGAGLPKGAILTMLILMIAACSIAMALYTNRPFALAPGMSSVAVIGSTIREVGIPVDVAFGLVFLSGMIFCFITFIGLRELVVNAIPANVKISISAGIGLFIALIGLKAGDVVVTGGNGSLSFGDLNSPKCFLFAIGFVVLLILEARRFRGSMIVSILVVTLLAIPLNQTVVPDSMFQLPVSPAPILFRINILGALKPEYFPWLITFFVPDFFGTMGIILGVANRGGWLDEQGNMPGIERCFKVDSVSTVTGSFCCMPVMTTYLESASGVEDGGRTGLTSLTTSILFVLMLLFTPLALMIPAVATGPVLTFIGLQMLGSMKNINYEDISEAVPAFIAVAMTIFTNNIANGLSLSVLSYVILKLASGKRRELHPAMYSLAAFLVYYLSTLL</sequence>
<dbReference type="Pfam" id="PF00860">
    <property type="entry name" value="Xan_ur_permease"/>
    <property type="match status" value="1"/>
</dbReference>